<comment type="caution">
    <text evidence="2">The sequence shown here is derived from an EMBL/GenBank/DDBJ whole genome shotgun (WGS) entry which is preliminary data.</text>
</comment>
<proteinExistence type="predicted"/>
<feature type="compositionally biased region" description="Polar residues" evidence="1">
    <location>
        <begin position="20"/>
        <end position="40"/>
    </location>
</feature>
<accession>A0ABU6UW51</accession>
<sequence>QLDANPRTRPTTLSRGGKTNIAQSRQQQTPLSAATSSSVRTGGFRAKIPIVRHPAFMRSALIGPLVAPQRPNAPFRPPQSRPRTQFNHGAANASSSVPTQDMVSKETMSK</sequence>
<organism evidence="2 3">
    <name type="scientific">Stylosanthes scabra</name>
    <dbReference type="NCBI Taxonomy" id="79078"/>
    <lineage>
        <taxon>Eukaryota</taxon>
        <taxon>Viridiplantae</taxon>
        <taxon>Streptophyta</taxon>
        <taxon>Embryophyta</taxon>
        <taxon>Tracheophyta</taxon>
        <taxon>Spermatophyta</taxon>
        <taxon>Magnoliopsida</taxon>
        <taxon>eudicotyledons</taxon>
        <taxon>Gunneridae</taxon>
        <taxon>Pentapetalae</taxon>
        <taxon>rosids</taxon>
        <taxon>fabids</taxon>
        <taxon>Fabales</taxon>
        <taxon>Fabaceae</taxon>
        <taxon>Papilionoideae</taxon>
        <taxon>50 kb inversion clade</taxon>
        <taxon>dalbergioids sensu lato</taxon>
        <taxon>Dalbergieae</taxon>
        <taxon>Pterocarpus clade</taxon>
        <taxon>Stylosanthes</taxon>
    </lineage>
</organism>
<feature type="non-terminal residue" evidence="2">
    <location>
        <position position="1"/>
    </location>
</feature>
<evidence type="ECO:0000313" key="3">
    <source>
        <dbReference type="Proteomes" id="UP001341840"/>
    </source>
</evidence>
<name>A0ABU6UW51_9FABA</name>
<feature type="region of interest" description="Disordered" evidence="1">
    <location>
        <begin position="1"/>
        <end position="44"/>
    </location>
</feature>
<reference evidence="2 3" key="1">
    <citation type="journal article" date="2023" name="Plants (Basel)">
        <title>Bridging the Gap: Combining Genomics and Transcriptomics Approaches to Understand Stylosanthes scabra, an Orphan Legume from the Brazilian Caatinga.</title>
        <authorList>
            <person name="Ferreira-Neto J.R.C."/>
            <person name="da Silva M.D."/>
            <person name="Binneck E."/>
            <person name="de Melo N.F."/>
            <person name="da Silva R.H."/>
            <person name="de Melo A.L.T.M."/>
            <person name="Pandolfi V."/>
            <person name="Bustamante F.O."/>
            <person name="Brasileiro-Vidal A.C."/>
            <person name="Benko-Iseppon A.M."/>
        </authorList>
    </citation>
    <scope>NUCLEOTIDE SEQUENCE [LARGE SCALE GENOMIC DNA]</scope>
    <source>
        <tissue evidence="2">Leaves</tissue>
    </source>
</reference>
<evidence type="ECO:0000313" key="2">
    <source>
        <dbReference type="EMBL" id="MED6165527.1"/>
    </source>
</evidence>
<keyword evidence="3" id="KW-1185">Reference proteome</keyword>
<protein>
    <submittedName>
        <fullName evidence="2">Uncharacterized protein</fullName>
    </submittedName>
</protein>
<feature type="compositionally biased region" description="Polar residues" evidence="1">
    <location>
        <begin position="81"/>
        <end position="102"/>
    </location>
</feature>
<gene>
    <name evidence="2" type="ORF">PIB30_100376</name>
</gene>
<evidence type="ECO:0000256" key="1">
    <source>
        <dbReference type="SAM" id="MobiDB-lite"/>
    </source>
</evidence>
<dbReference type="Proteomes" id="UP001341840">
    <property type="component" value="Unassembled WGS sequence"/>
</dbReference>
<dbReference type="EMBL" id="JASCZI010123625">
    <property type="protein sequence ID" value="MED6165527.1"/>
    <property type="molecule type" value="Genomic_DNA"/>
</dbReference>
<feature type="region of interest" description="Disordered" evidence="1">
    <location>
        <begin position="65"/>
        <end position="110"/>
    </location>
</feature>